<name>A0A8J5JJH5_HOMAM</name>
<proteinExistence type="predicted"/>
<sequence length="231" mass="25990">GIVHRDDGKPIQRSSSITLEAALKERTTEFMEGSVLYLADVVSSICYACPLCSRRRQDCDCGGHASSSNTSSPASLSTAYTFYRNDMKTMNNKTKAVEIVKCFFIPEYHVLLALYRHIESTVSGSVSVNAVEWAAFTRLLQAMVEAIPQAIIQSYFFFVDFMPKDTEFASSIPVASMCLSMFNAAFGYTFFVVYKYYDQMREYPPFWQCLLVALASLFILGESPHVVLNIR</sequence>
<feature type="non-terminal residue" evidence="2">
    <location>
        <position position="1"/>
    </location>
</feature>
<dbReference type="EMBL" id="JAHLQT010034478">
    <property type="protein sequence ID" value="KAG7158820.1"/>
    <property type="molecule type" value="Genomic_DNA"/>
</dbReference>
<gene>
    <name evidence="2" type="ORF">Hamer_G011505</name>
</gene>
<organism evidence="2 3">
    <name type="scientific">Homarus americanus</name>
    <name type="common">American lobster</name>
    <dbReference type="NCBI Taxonomy" id="6706"/>
    <lineage>
        <taxon>Eukaryota</taxon>
        <taxon>Metazoa</taxon>
        <taxon>Ecdysozoa</taxon>
        <taxon>Arthropoda</taxon>
        <taxon>Crustacea</taxon>
        <taxon>Multicrustacea</taxon>
        <taxon>Malacostraca</taxon>
        <taxon>Eumalacostraca</taxon>
        <taxon>Eucarida</taxon>
        <taxon>Decapoda</taxon>
        <taxon>Pleocyemata</taxon>
        <taxon>Astacidea</taxon>
        <taxon>Nephropoidea</taxon>
        <taxon>Nephropidae</taxon>
        <taxon>Homarus</taxon>
    </lineage>
</organism>
<dbReference type="AlphaFoldDB" id="A0A8J5JJH5"/>
<evidence type="ECO:0000256" key="1">
    <source>
        <dbReference type="SAM" id="Phobius"/>
    </source>
</evidence>
<keyword evidence="1" id="KW-0472">Membrane</keyword>
<protein>
    <submittedName>
        <fullName evidence="2">Uncharacterized protein</fullName>
    </submittedName>
</protein>
<feature type="transmembrane region" description="Helical" evidence="1">
    <location>
        <begin position="206"/>
        <end position="228"/>
    </location>
</feature>
<comment type="caution">
    <text evidence="2">The sequence shown here is derived from an EMBL/GenBank/DDBJ whole genome shotgun (WGS) entry which is preliminary data.</text>
</comment>
<keyword evidence="1" id="KW-0812">Transmembrane</keyword>
<dbReference type="Proteomes" id="UP000747542">
    <property type="component" value="Unassembled WGS sequence"/>
</dbReference>
<reference evidence="2" key="1">
    <citation type="journal article" date="2021" name="Sci. Adv.">
        <title>The American lobster genome reveals insights on longevity, neural, and immune adaptations.</title>
        <authorList>
            <person name="Polinski J.M."/>
            <person name="Zimin A.V."/>
            <person name="Clark K.F."/>
            <person name="Kohn A.B."/>
            <person name="Sadowski N."/>
            <person name="Timp W."/>
            <person name="Ptitsyn A."/>
            <person name="Khanna P."/>
            <person name="Romanova D.Y."/>
            <person name="Williams P."/>
            <person name="Greenwood S.J."/>
            <person name="Moroz L.L."/>
            <person name="Walt D.R."/>
            <person name="Bodnar A.G."/>
        </authorList>
    </citation>
    <scope>NUCLEOTIDE SEQUENCE</scope>
    <source>
        <strain evidence="2">GMGI-L3</strain>
    </source>
</reference>
<keyword evidence="3" id="KW-1185">Reference proteome</keyword>
<evidence type="ECO:0000313" key="2">
    <source>
        <dbReference type="EMBL" id="KAG7158820.1"/>
    </source>
</evidence>
<accession>A0A8J5JJH5</accession>
<keyword evidence="1" id="KW-1133">Transmembrane helix</keyword>
<evidence type="ECO:0000313" key="3">
    <source>
        <dbReference type="Proteomes" id="UP000747542"/>
    </source>
</evidence>
<feature type="transmembrane region" description="Helical" evidence="1">
    <location>
        <begin position="172"/>
        <end position="194"/>
    </location>
</feature>